<gene>
    <name evidence="1" type="ORF">TorRG33x02_300430</name>
</gene>
<comment type="caution">
    <text evidence="1">The sequence shown here is derived from an EMBL/GenBank/DDBJ whole genome shotgun (WGS) entry which is preliminary data.</text>
</comment>
<dbReference type="OrthoDB" id="10325083at2759"/>
<feature type="non-terminal residue" evidence="1">
    <location>
        <position position="1"/>
    </location>
</feature>
<dbReference type="AlphaFoldDB" id="A0A2P5C2C9"/>
<dbReference type="EMBL" id="JXTC01000423">
    <property type="protein sequence ID" value="PON55220.1"/>
    <property type="molecule type" value="Genomic_DNA"/>
</dbReference>
<evidence type="ECO:0000313" key="1">
    <source>
        <dbReference type="EMBL" id="PON55220.1"/>
    </source>
</evidence>
<dbReference type="Proteomes" id="UP000237000">
    <property type="component" value="Unassembled WGS sequence"/>
</dbReference>
<accession>A0A2P5C2C9</accession>
<keyword evidence="2" id="KW-1185">Reference proteome</keyword>
<dbReference type="InParanoid" id="A0A2P5C2C9"/>
<reference evidence="2" key="1">
    <citation type="submission" date="2016-06" db="EMBL/GenBank/DDBJ databases">
        <title>Parallel loss of symbiosis genes in relatives of nitrogen-fixing non-legume Parasponia.</title>
        <authorList>
            <person name="Van Velzen R."/>
            <person name="Holmer R."/>
            <person name="Bu F."/>
            <person name="Rutten L."/>
            <person name="Van Zeijl A."/>
            <person name="Liu W."/>
            <person name="Santuari L."/>
            <person name="Cao Q."/>
            <person name="Sharma T."/>
            <person name="Shen D."/>
            <person name="Roswanjaya Y."/>
            <person name="Wardhani T."/>
            <person name="Kalhor M.S."/>
            <person name="Jansen J."/>
            <person name="Van den Hoogen J."/>
            <person name="Gungor B."/>
            <person name="Hartog M."/>
            <person name="Hontelez J."/>
            <person name="Verver J."/>
            <person name="Yang W.-C."/>
            <person name="Schijlen E."/>
            <person name="Repin R."/>
            <person name="Schilthuizen M."/>
            <person name="Schranz E."/>
            <person name="Heidstra R."/>
            <person name="Miyata K."/>
            <person name="Fedorova E."/>
            <person name="Kohlen W."/>
            <person name="Bisseling T."/>
            <person name="Smit S."/>
            <person name="Geurts R."/>
        </authorList>
    </citation>
    <scope>NUCLEOTIDE SEQUENCE [LARGE SCALE GENOMIC DNA]</scope>
    <source>
        <strain evidence="2">cv. RG33-2</strain>
    </source>
</reference>
<protein>
    <submittedName>
        <fullName evidence="1">Uncharacterized protein</fullName>
    </submittedName>
</protein>
<organism evidence="1 2">
    <name type="scientific">Trema orientale</name>
    <name type="common">Charcoal tree</name>
    <name type="synonym">Celtis orientalis</name>
    <dbReference type="NCBI Taxonomy" id="63057"/>
    <lineage>
        <taxon>Eukaryota</taxon>
        <taxon>Viridiplantae</taxon>
        <taxon>Streptophyta</taxon>
        <taxon>Embryophyta</taxon>
        <taxon>Tracheophyta</taxon>
        <taxon>Spermatophyta</taxon>
        <taxon>Magnoliopsida</taxon>
        <taxon>eudicotyledons</taxon>
        <taxon>Gunneridae</taxon>
        <taxon>Pentapetalae</taxon>
        <taxon>rosids</taxon>
        <taxon>fabids</taxon>
        <taxon>Rosales</taxon>
        <taxon>Cannabaceae</taxon>
        <taxon>Trema</taxon>
    </lineage>
</organism>
<evidence type="ECO:0000313" key="2">
    <source>
        <dbReference type="Proteomes" id="UP000237000"/>
    </source>
</evidence>
<name>A0A2P5C2C9_TREOI</name>
<proteinExistence type="predicted"/>
<sequence length="53" mass="5876">GPHTEGVIGILRILLGVTIGASQTLTRMFVKGPRRWALPFKKDHPLLEPVTTR</sequence>